<dbReference type="Proteomes" id="UP000000448">
    <property type="component" value="Chromosome"/>
</dbReference>
<dbReference type="Pfam" id="PF00005">
    <property type="entry name" value="ABC_tran"/>
    <property type="match status" value="1"/>
</dbReference>
<dbReference type="HOGENOM" id="CLU_000604_1_11_7"/>
<keyword evidence="5" id="KW-1185">Reference proteome</keyword>
<evidence type="ECO:0000313" key="4">
    <source>
        <dbReference type="EMBL" id="ACM93610.1"/>
    </source>
</evidence>
<sequence length="238" mass="27760">MLKLSFEHLFLDIAFEAKDSFAILGPNGSGKSLLLKIITHELYPKKLFKREVFGKTLTLEEARKTFGVVDSYMEYFYKQNSVRVLDAVLSSLKNSYDIYPFHNITSQDLEKAKELCERFKLKESQFTATLSLGELKRVLIARAIIHEPKILCLDEPTNGLDIKAKYEFFTLLESLENKKILITHDFNEINETYKEIILLKEGRIYKKTDTITSKDLTEVFDVSENILNKFNYLKFLFR</sequence>
<dbReference type="PROSITE" id="PS50893">
    <property type="entry name" value="ABC_TRANSPORTER_2"/>
    <property type="match status" value="1"/>
</dbReference>
<protein>
    <submittedName>
        <fullName evidence="4">ABC transporter, ATP-binding protein</fullName>
    </submittedName>
</protein>
<evidence type="ECO:0000256" key="2">
    <source>
        <dbReference type="ARBA" id="ARBA00022840"/>
    </source>
</evidence>
<evidence type="ECO:0000259" key="3">
    <source>
        <dbReference type="PROSITE" id="PS50893"/>
    </source>
</evidence>
<evidence type="ECO:0000313" key="5">
    <source>
        <dbReference type="Proteomes" id="UP000000448"/>
    </source>
</evidence>
<proteinExistence type="predicted"/>
<dbReference type="InterPro" id="IPR017871">
    <property type="entry name" value="ABC_transporter-like_CS"/>
</dbReference>
<evidence type="ECO:0000256" key="1">
    <source>
        <dbReference type="ARBA" id="ARBA00022741"/>
    </source>
</evidence>
<dbReference type="InterPro" id="IPR027417">
    <property type="entry name" value="P-loop_NTPase"/>
</dbReference>
<accession>B9L9M8</accession>
<dbReference type="AlphaFoldDB" id="B9L9M8"/>
<dbReference type="eggNOG" id="COG1119">
    <property type="taxonomic scope" value="Bacteria"/>
</dbReference>
<dbReference type="InterPro" id="IPR003439">
    <property type="entry name" value="ABC_transporter-like_ATP-bd"/>
</dbReference>
<dbReference type="STRING" id="598659.NAMH_0934"/>
<dbReference type="OrthoDB" id="5515229at2"/>
<dbReference type="Gene3D" id="3.40.50.300">
    <property type="entry name" value="P-loop containing nucleotide triphosphate hydrolases"/>
    <property type="match status" value="1"/>
</dbReference>
<dbReference type="RefSeq" id="WP_015902662.1">
    <property type="nucleotide sequence ID" value="NC_012115.1"/>
</dbReference>
<organism evidence="4 5">
    <name type="scientific">Nautilia profundicola (strain ATCC BAA-1463 / DSM 18972 / AmH)</name>
    <dbReference type="NCBI Taxonomy" id="598659"/>
    <lineage>
        <taxon>Bacteria</taxon>
        <taxon>Pseudomonadati</taxon>
        <taxon>Campylobacterota</taxon>
        <taxon>Epsilonproteobacteria</taxon>
        <taxon>Nautiliales</taxon>
        <taxon>Nautiliaceae</taxon>
        <taxon>Nautilia</taxon>
    </lineage>
</organism>
<dbReference type="KEGG" id="nam:NAMH_0934"/>
<dbReference type="SMART" id="SM00382">
    <property type="entry name" value="AAA"/>
    <property type="match status" value="1"/>
</dbReference>
<dbReference type="GO" id="GO:0005524">
    <property type="term" value="F:ATP binding"/>
    <property type="evidence" value="ECO:0007669"/>
    <property type="project" value="UniProtKB-KW"/>
</dbReference>
<dbReference type="EMBL" id="CP001279">
    <property type="protein sequence ID" value="ACM93610.1"/>
    <property type="molecule type" value="Genomic_DNA"/>
</dbReference>
<keyword evidence="1" id="KW-0547">Nucleotide-binding</keyword>
<dbReference type="SUPFAM" id="SSF52540">
    <property type="entry name" value="P-loop containing nucleoside triphosphate hydrolases"/>
    <property type="match status" value="1"/>
</dbReference>
<dbReference type="PANTHER" id="PTHR43158">
    <property type="entry name" value="SKFA PEPTIDE EXPORT ATP-BINDING PROTEIN SKFE"/>
    <property type="match status" value="1"/>
</dbReference>
<dbReference type="InterPro" id="IPR003593">
    <property type="entry name" value="AAA+_ATPase"/>
</dbReference>
<dbReference type="GO" id="GO:0016887">
    <property type="term" value="F:ATP hydrolysis activity"/>
    <property type="evidence" value="ECO:0007669"/>
    <property type="project" value="InterPro"/>
</dbReference>
<feature type="domain" description="ABC transporter" evidence="3">
    <location>
        <begin position="4"/>
        <end position="226"/>
    </location>
</feature>
<dbReference type="PROSITE" id="PS00211">
    <property type="entry name" value="ABC_TRANSPORTER_1"/>
    <property type="match status" value="1"/>
</dbReference>
<dbReference type="PANTHER" id="PTHR43158:SF2">
    <property type="entry name" value="SKFA PEPTIDE EXPORT ATP-BINDING PROTEIN SKFE"/>
    <property type="match status" value="1"/>
</dbReference>
<keyword evidence="2 4" id="KW-0067">ATP-binding</keyword>
<gene>
    <name evidence="4" type="ordered locus">NAMH_0934</name>
</gene>
<reference evidence="4 5" key="1">
    <citation type="journal article" date="2009" name="PLoS Genet.">
        <title>Adaptations to submarine hydrothermal environments exemplified by the genome of Nautilia profundicola.</title>
        <authorList>
            <person name="Campbell B.J."/>
            <person name="Smith J.L."/>
            <person name="Hanson T.E."/>
            <person name="Klotz M.G."/>
            <person name="Stein L.Y."/>
            <person name="Lee C.K."/>
            <person name="Wu D."/>
            <person name="Robinson J.M."/>
            <person name="Khouri H.M."/>
            <person name="Eisen J.A."/>
            <person name="Cary S.C."/>
        </authorList>
    </citation>
    <scope>NUCLEOTIDE SEQUENCE [LARGE SCALE GENOMIC DNA]</scope>
    <source>
        <strain evidence="5">ATCC BAA-1463 / DSM 18972 / AmH</strain>
    </source>
</reference>
<name>B9L9M8_NAUPA</name>